<keyword evidence="2" id="KW-0489">Methyltransferase</keyword>
<dbReference type="CDD" id="cd02440">
    <property type="entry name" value="AdoMet_MTases"/>
    <property type="match status" value="1"/>
</dbReference>
<sequence length="276" mass="30598">MSPFQPKQITQYQAEHLAELQGDVSESAVRYTLDLIPPFVAGDVIHDNACGVGVVTESIMEKNPPSIRIHATDINSEFVKGTGALAEKNGWPVETAAMSAQELTFPDSKFTHSFTNFTFHCLGDHDTAAKQIYRTLKPGGAAVTSIWVYMPHTETLQHAHWRPRGTDGPMPILLPLEGFKEDDLRKTLRVGGFKDENITLSEKTCYLKIPDLKRWAQLAWSYLGSVPTGWSQNDEDKWDEAIEDIVDQLQSGDGISTNEKGETVLKMVAVIAVAKK</sequence>
<comment type="caution">
    <text evidence="2">The sequence shown here is derived from an EMBL/GenBank/DDBJ whole genome shotgun (WGS) entry which is preliminary data.</text>
</comment>
<gene>
    <name evidence="2" type="ORF">SCAR479_10118</name>
</gene>
<dbReference type="InterPro" id="IPR029063">
    <property type="entry name" value="SAM-dependent_MTases_sf"/>
</dbReference>
<accession>A0ABR2XHU1</accession>
<name>A0ABR2XHU1_9PEZI</name>
<evidence type="ECO:0000259" key="1">
    <source>
        <dbReference type="Pfam" id="PF08241"/>
    </source>
</evidence>
<evidence type="ECO:0000313" key="2">
    <source>
        <dbReference type="EMBL" id="KAK9773201.1"/>
    </source>
</evidence>
<dbReference type="GO" id="GO:0008168">
    <property type="term" value="F:methyltransferase activity"/>
    <property type="evidence" value="ECO:0007669"/>
    <property type="project" value="UniProtKB-KW"/>
</dbReference>
<dbReference type="SUPFAM" id="SSF53335">
    <property type="entry name" value="S-adenosyl-L-methionine-dependent methyltransferases"/>
    <property type="match status" value="1"/>
</dbReference>
<evidence type="ECO:0000313" key="3">
    <source>
        <dbReference type="Proteomes" id="UP001465668"/>
    </source>
</evidence>
<dbReference type="EMBL" id="JARVKM010000053">
    <property type="protein sequence ID" value="KAK9773201.1"/>
    <property type="molecule type" value="Genomic_DNA"/>
</dbReference>
<dbReference type="PANTHER" id="PTHR43861">
    <property type="entry name" value="TRANS-ACONITATE 2-METHYLTRANSFERASE-RELATED"/>
    <property type="match status" value="1"/>
</dbReference>
<feature type="domain" description="Methyltransferase type 11" evidence="1">
    <location>
        <begin position="47"/>
        <end position="143"/>
    </location>
</feature>
<protein>
    <submittedName>
        <fullName evidence="2">S-adenosyl-L-methionine-dependent methyltransferase</fullName>
    </submittedName>
</protein>
<dbReference type="PANTHER" id="PTHR43861:SF1">
    <property type="entry name" value="TRANS-ACONITATE 2-METHYLTRANSFERASE"/>
    <property type="match status" value="1"/>
</dbReference>
<reference evidence="2 3" key="1">
    <citation type="submission" date="2024-02" db="EMBL/GenBank/DDBJ databases">
        <title>First draft genome assembly of two strains of Seiridium cardinale.</title>
        <authorList>
            <person name="Emiliani G."/>
            <person name="Scali E."/>
        </authorList>
    </citation>
    <scope>NUCLEOTIDE SEQUENCE [LARGE SCALE GENOMIC DNA]</scope>
    <source>
        <strain evidence="2 3">BM-138-000479</strain>
    </source>
</reference>
<proteinExistence type="predicted"/>
<dbReference type="GO" id="GO:0032259">
    <property type="term" value="P:methylation"/>
    <property type="evidence" value="ECO:0007669"/>
    <property type="project" value="UniProtKB-KW"/>
</dbReference>
<dbReference type="Gene3D" id="3.40.50.150">
    <property type="entry name" value="Vaccinia Virus protein VP39"/>
    <property type="match status" value="1"/>
</dbReference>
<dbReference type="Proteomes" id="UP001465668">
    <property type="component" value="Unassembled WGS sequence"/>
</dbReference>
<dbReference type="Pfam" id="PF08241">
    <property type="entry name" value="Methyltransf_11"/>
    <property type="match status" value="1"/>
</dbReference>
<dbReference type="InterPro" id="IPR013216">
    <property type="entry name" value="Methyltransf_11"/>
</dbReference>
<keyword evidence="2" id="KW-0808">Transferase</keyword>
<organism evidence="2 3">
    <name type="scientific">Seiridium cardinale</name>
    <dbReference type="NCBI Taxonomy" id="138064"/>
    <lineage>
        <taxon>Eukaryota</taxon>
        <taxon>Fungi</taxon>
        <taxon>Dikarya</taxon>
        <taxon>Ascomycota</taxon>
        <taxon>Pezizomycotina</taxon>
        <taxon>Sordariomycetes</taxon>
        <taxon>Xylariomycetidae</taxon>
        <taxon>Amphisphaeriales</taxon>
        <taxon>Sporocadaceae</taxon>
        <taxon>Seiridium</taxon>
    </lineage>
</organism>
<keyword evidence="3" id="KW-1185">Reference proteome</keyword>